<dbReference type="AlphaFoldDB" id="A0A383DB44"/>
<sequence>MFTLSWQVFAQEVSSGIKSCYATAEDRYRCFAAR</sequence>
<feature type="non-terminal residue" evidence="1">
    <location>
        <position position="34"/>
    </location>
</feature>
<dbReference type="EMBL" id="UINC01215419">
    <property type="protein sequence ID" value="SVE41088.1"/>
    <property type="molecule type" value="Genomic_DNA"/>
</dbReference>
<evidence type="ECO:0000313" key="1">
    <source>
        <dbReference type="EMBL" id="SVE41088.1"/>
    </source>
</evidence>
<reference evidence="1" key="1">
    <citation type="submission" date="2018-05" db="EMBL/GenBank/DDBJ databases">
        <authorList>
            <person name="Lanie J.A."/>
            <person name="Ng W.-L."/>
            <person name="Kazmierczak K.M."/>
            <person name="Andrzejewski T.M."/>
            <person name="Davidsen T.M."/>
            <person name="Wayne K.J."/>
            <person name="Tettelin H."/>
            <person name="Glass J.I."/>
            <person name="Rusch D."/>
            <person name="Podicherti R."/>
            <person name="Tsui H.-C.T."/>
            <person name="Winkler M.E."/>
        </authorList>
    </citation>
    <scope>NUCLEOTIDE SEQUENCE</scope>
</reference>
<accession>A0A383DB44</accession>
<gene>
    <name evidence="1" type="ORF">METZ01_LOCUS493942</name>
</gene>
<proteinExistence type="predicted"/>
<protein>
    <submittedName>
        <fullName evidence="1">Uncharacterized protein</fullName>
    </submittedName>
</protein>
<name>A0A383DB44_9ZZZZ</name>
<organism evidence="1">
    <name type="scientific">marine metagenome</name>
    <dbReference type="NCBI Taxonomy" id="408172"/>
    <lineage>
        <taxon>unclassified sequences</taxon>
        <taxon>metagenomes</taxon>
        <taxon>ecological metagenomes</taxon>
    </lineage>
</organism>